<dbReference type="Proteomes" id="UP001057134">
    <property type="component" value="Chromosome"/>
</dbReference>
<dbReference type="RefSeq" id="WP_249861062.1">
    <property type="nucleotide sequence ID" value="NZ_CP027059.1"/>
</dbReference>
<proteinExistence type="predicted"/>
<reference evidence="2" key="1">
    <citation type="submission" date="2018-02" db="EMBL/GenBank/DDBJ databases">
        <authorList>
            <person name="Kim S.-K."/>
            <person name="Jung H.-I."/>
            <person name="Lee S.-W."/>
        </authorList>
    </citation>
    <scope>NUCLEOTIDE SEQUENCE</scope>
    <source>
        <strain evidence="2">SK3146</strain>
    </source>
</reference>
<organism evidence="2 3">
    <name type="scientific">Paenibacillus konkukensis</name>
    <dbReference type="NCBI Taxonomy" id="2020716"/>
    <lineage>
        <taxon>Bacteria</taxon>
        <taxon>Bacillati</taxon>
        <taxon>Bacillota</taxon>
        <taxon>Bacilli</taxon>
        <taxon>Bacillales</taxon>
        <taxon>Paenibacillaceae</taxon>
        <taxon>Paenibacillus</taxon>
    </lineage>
</organism>
<evidence type="ECO:0000313" key="2">
    <source>
        <dbReference type="EMBL" id="UQZ85430.1"/>
    </source>
</evidence>
<dbReference type="Pfam" id="PF10040">
    <property type="entry name" value="CRISPR_Cas6"/>
    <property type="match status" value="1"/>
</dbReference>
<dbReference type="Gene3D" id="3.30.70.1900">
    <property type="match status" value="1"/>
</dbReference>
<evidence type="ECO:0000259" key="1">
    <source>
        <dbReference type="Pfam" id="PF10040"/>
    </source>
</evidence>
<protein>
    <recommendedName>
        <fullName evidence="1">CRISPR-associated protein Cas6 C-terminal domain-containing protein</fullName>
    </recommendedName>
</protein>
<evidence type="ECO:0000313" key="3">
    <source>
        <dbReference type="Proteomes" id="UP001057134"/>
    </source>
</evidence>
<keyword evidence="3" id="KW-1185">Reference proteome</keyword>
<sequence>MNVLTLRAFFIAKESGELPPYLGSTLRGILGHCLRDFACIAPGVRCHLCEHSAGCGYAKYFCSPGNVAGAVNPYVIYTSIRDKTVWRTGDSCVFDITLIGETVHSAGYYLDGLVAMGNRGWGAGRMRFSLEQVINPNSGTLVWSNGKSWLRNVSFSTISSIQRKASGALIRFDSPTRVLIQRNLCRKLSFATLVQSLTRRISLLSHAYSNRLLPWDEEKLVAEAQRVRTVEEHWSSVDFKRYSINHDHELSLPAIEGWARYEGDLTPFTPLLDAGTRLHVGKNATHGFGHYQVYYDR</sequence>
<reference evidence="2" key="2">
    <citation type="journal article" date="2021" name="J Anim Sci Technol">
        <title>Complete genome sequence of Paenibacillus konkukensis sp. nov. SK3146 as a potential probiotic strain.</title>
        <authorList>
            <person name="Jung H.I."/>
            <person name="Park S."/>
            <person name="Niu K.M."/>
            <person name="Lee S.W."/>
            <person name="Kothari D."/>
            <person name="Yi K.J."/>
            <person name="Kim S.K."/>
        </authorList>
    </citation>
    <scope>NUCLEOTIDE SEQUENCE</scope>
    <source>
        <strain evidence="2">SK3146</strain>
    </source>
</reference>
<feature type="domain" description="CRISPR-associated protein Cas6 C-terminal" evidence="1">
    <location>
        <begin position="170"/>
        <end position="291"/>
    </location>
</feature>
<name>A0ABY4RTS9_9BACL</name>
<dbReference type="InterPro" id="IPR019267">
    <property type="entry name" value="CRISPR-assoc_Cas6_C"/>
</dbReference>
<dbReference type="EMBL" id="CP027059">
    <property type="protein sequence ID" value="UQZ85430.1"/>
    <property type="molecule type" value="Genomic_DNA"/>
</dbReference>
<gene>
    <name evidence="2" type="ORF">SK3146_04719</name>
</gene>
<accession>A0ABY4RTS9</accession>